<evidence type="ECO:0000313" key="6">
    <source>
        <dbReference type="EMBL" id="KAA0908761.1"/>
    </source>
</evidence>
<protein>
    <submittedName>
        <fullName evidence="6">Dipeptide ABC transporter ATP-binding protein</fullName>
    </submittedName>
</protein>
<accession>A0A5A9YV81</accession>
<dbReference type="NCBIfam" id="TIGR01727">
    <property type="entry name" value="oligo_HPY"/>
    <property type="match status" value="1"/>
</dbReference>
<dbReference type="GO" id="GO:0005886">
    <property type="term" value="C:plasma membrane"/>
    <property type="evidence" value="ECO:0007669"/>
    <property type="project" value="UniProtKB-SubCell"/>
</dbReference>
<proteinExistence type="predicted"/>
<dbReference type="AlphaFoldDB" id="A0A5A9YV81"/>
<reference evidence="6 7" key="1">
    <citation type="submission" date="2019-07" db="EMBL/GenBank/DDBJ databases">
        <title>Aquicoccus porphyridii gen. nov., sp. nov., isolated from a small marine red alga, Porphyridium marinum.</title>
        <authorList>
            <person name="Liu L."/>
        </authorList>
    </citation>
    <scope>NUCLEOTIDE SEQUENCE [LARGE SCALE GENOMIC DNA]</scope>
    <source>
        <strain evidence="6 7">L1 8-17</strain>
    </source>
</reference>
<evidence type="ECO:0000259" key="5">
    <source>
        <dbReference type="Pfam" id="PF08352"/>
    </source>
</evidence>
<dbReference type="GO" id="GO:0005524">
    <property type="term" value="F:ATP binding"/>
    <property type="evidence" value="ECO:0007669"/>
    <property type="project" value="UniProtKB-KW"/>
</dbReference>
<comment type="caution">
    <text evidence="6">The sequence shown here is derived from an EMBL/GenBank/DDBJ whole genome shotgun (WGS) entry which is preliminary data.</text>
</comment>
<sequence>ELPNPLHPPEGCAFHKRCPYATERCRSEVPELRLLDQRQVACHHAEQFLG</sequence>
<dbReference type="Gene3D" id="3.40.50.300">
    <property type="entry name" value="P-loop containing nucleotide triphosphate hydrolases"/>
    <property type="match status" value="1"/>
</dbReference>
<evidence type="ECO:0000256" key="2">
    <source>
        <dbReference type="ARBA" id="ARBA00022448"/>
    </source>
</evidence>
<evidence type="ECO:0000256" key="4">
    <source>
        <dbReference type="ARBA" id="ARBA00022840"/>
    </source>
</evidence>
<comment type="subcellular location">
    <subcellularLocation>
        <location evidence="1">Cell inner membrane</location>
        <topology evidence="1">Peripheral membrane protein</topology>
    </subcellularLocation>
</comment>
<name>A0A5A9YV81_9RHOB</name>
<evidence type="ECO:0000313" key="7">
    <source>
        <dbReference type="Proteomes" id="UP000325291"/>
    </source>
</evidence>
<keyword evidence="2" id="KW-0813">Transport</keyword>
<dbReference type="GO" id="GO:0015833">
    <property type="term" value="P:peptide transport"/>
    <property type="evidence" value="ECO:0007669"/>
    <property type="project" value="InterPro"/>
</dbReference>
<organism evidence="6 7">
    <name type="scientific">Aquicoccus porphyridii</name>
    <dbReference type="NCBI Taxonomy" id="1852029"/>
    <lineage>
        <taxon>Bacteria</taxon>
        <taxon>Pseudomonadati</taxon>
        <taxon>Pseudomonadota</taxon>
        <taxon>Alphaproteobacteria</taxon>
        <taxon>Rhodobacterales</taxon>
        <taxon>Paracoccaceae</taxon>
        <taxon>Aquicoccus</taxon>
    </lineage>
</organism>
<dbReference type="InterPro" id="IPR013563">
    <property type="entry name" value="Oligopep_ABC_C"/>
</dbReference>
<dbReference type="EMBL" id="VINQ01000166">
    <property type="protein sequence ID" value="KAA0908761.1"/>
    <property type="molecule type" value="Genomic_DNA"/>
</dbReference>
<dbReference type="InterPro" id="IPR027417">
    <property type="entry name" value="P-loop_NTPase"/>
</dbReference>
<keyword evidence="4 6" id="KW-0067">ATP-binding</keyword>
<feature type="domain" description="Oligopeptide/dipeptide ABC transporter C-terminal" evidence="5">
    <location>
        <begin position="2"/>
        <end position="25"/>
    </location>
</feature>
<gene>
    <name evidence="6" type="ORF">FLO80_22270</name>
</gene>
<evidence type="ECO:0000256" key="1">
    <source>
        <dbReference type="ARBA" id="ARBA00004417"/>
    </source>
</evidence>
<keyword evidence="3" id="KW-0547">Nucleotide-binding</keyword>
<keyword evidence="7" id="KW-1185">Reference proteome</keyword>
<dbReference type="Pfam" id="PF08352">
    <property type="entry name" value="oligo_HPY"/>
    <property type="match status" value="1"/>
</dbReference>
<evidence type="ECO:0000256" key="3">
    <source>
        <dbReference type="ARBA" id="ARBA00022741"/>
    </source>
</evidence>
<feature type="non-terminal residue" evidence="6">
    <location>
        <position position="1"/>
    </location>
</feature>
<dbReference type="Proteomes" id="UP000325291">
    <property type="component" value="Unassembled WGS sequence"/>
</dbReference>